<evidence type="ECO:0000256" key="1">
    <source>
        <dbReference type="SAM" id="MobiDB-lite"/>
    </source>
</evidence>
<evidence type="ECO:0000313" key="2">
    <source>
        <dbReference type="EMBL" id="KAJ7708522.1"/>
    </source>
</evidence>
<organism evidence="2 3">
    <name type="scientific">Mycena metata</name>
    <dbReference type="NCBI Taxonomy" id="1033252"/>
    <lineage>
        <taxon>Eukaryota</taxon>
        <taxon>Fungi</taxon>
        <taxon>Dikarya</taxon>
        <taxon>Basidiomycota</taxon>
        <taxon>Agaricomycotina</taxon>
        <taxon>Agaricomycetes</taxon>
        <taxon>Agaricomycetidae</taxon>
        <taxon>Agaricales</taxon>
        <taxon>Marasmiineae</taxon>
        <taxon>Mycenaceae</taxon>
        <taxon>Mycena</taxon>
    </lineage>
</organism>
<sequence length="329" mass="37622">MINEAWKQLPLDIKTQVSPNHTDWRTFCDSISKLQHEKPVVPTPLPIPWHQLQDSAAASVLPYKIGTLPSQSGLVVRLTRQMPAIYRCKPDRKMLAALESDSVDALVEDSEADDDNDEVDNDETDKQNKTRFLWPQHPQKVAVALLNQNQTPGQAFEAAGMQLKQIEPLHSSPQIFSLAQWEGVCRVLREERGYKIGFAIVMTSHVLALLSNDNLWRLFWRSGKEFKQLQRHRVPDSVLSHHEWCKYHAQYLEKNLPKARTQLTIYQWLMKPGPHPFQGSARYCSAEILALAGIPAWMSAYDVLTSPVLYGTLVESDLQFHHERLCLVE</sequence>
<name>A0AAD7MB37_9AGAR</name>
<gene>
    <name evidence="2" type="ORF">B0H16DRAFT_1632661</name>
</gene>
<feature type="compositionally biased region" description="Acidic residues" evidence="1">
    <location>
        <begin position="109"/>
        <end position="123"/>
    </location>
</feature>
<reference evidence="2" key="1">
    <citation type="submission" date="2023-03" db="EMBL/GenBank/DDBJ databases">
        <title>Massive genome expansion in bonnet fungi (Mycena s.s.) driven by repeated elements and novel gene families across ecological guilds.</title>
        <authorList>
            <consortium name="Lawrence Berkeley National Laboratory"/>
            <person name="Harder C.B."/>
            <person name="Miyauchi S."/>
            <person name="Viragh M."/>
            <person name="Kuo A."/>
            <person name="Thoen E."/>
            <person name="Andreopoulos B."/>
            <person name="Lu D."/>
            <person name="Skrede I."/>
            <person name="Drula E."/>
            <person name="Henrissat B."/>
            <person name="Morin E."/>
            <person name="Kohler A."/>
            <person name="Barry K."/>
            <person name="LaButti K."/>
            <person name="Morin E."/>
            <person name="Salamov A."/>
            <person name="Lipzen A."/>
            <person name="Mereny Z."/>
            <person name="Hegedus B."/>
            <person name="Baldrian P."/>
            <person name="Stursova M."/>
            <person name="Weitz H."/>
            <person name="Taylor A."/>
            <person name="Grigoriev I.V."/>
            <person name="Nagy L.G."/>
            <person name="Martin F."/>
            <person name="Kauserud H."/>
        </authorList>
    </citation>
    <scope>NUCLEOTIDE SEQUENCE</scope>
    <source>
        <strain evidence="2">CBHHK182m</strain>
    </source>
</reference>
<dbReference type="Proteomes" id="UP001215598">
    <property type="component" value="Unassembled WGS sequence"/>
</dbReference>
<evidence type="ECO:0000313" key="3">
    <source>
        <dbReference type="Proteomes" id="UP001215598"/>
    </source>
</evidence>
<accession>A0AAD7MB37</accession>
<protein>
    <submittedName>
        <fullName evidence="2">Uncharacterized protein</fullName>
    </submittedName>
</protein>
<dbReference type="AlphaFoldDB" id="A0AAD7MB37"/>
<dbReference type="EMBL" id="JARKIB010000433">
    <property type="protein sequence ID" value="KAJ7708522.1"/>
    <property type="molecule type" value="Genomic_DNA"/>
</dbReference>
<keyword evidence="3" id="KW-1185">Reference proteome</keyword>
<proteinExistence type="predicted"/>
<comment type="caution">
    <text evidence="2">The sequence shown here is derived from an EMBL/GenBank/DDBJ whole genome shotgun (WGS) entry which is preliminary data.</text>
</comment>
<feature type="region of interest" description="Disordered" evidence="1">
    <location>
        <begin position="109"/>
        <end position="128"/>
    </location>
</feature>